<feature type="transmembrane region" description="Helical" evidence="2">
    <location>
        <begin position="100"/>
        <end position="123"/>
    </location>
</feature>
<keyword evidence="2" id="KW-0812">Transmembrane</keyword>
<gene>
    <name evidence="4" type="ORF">GSI_14804</name>
</gene>
<evidence type="ECO:0000313" key="4">
    <source>
        <dbReference type="EMBL" id="PIL23493.1"/>
    </source>
</evidence>
<feature type="transmembrane region" description="Helical" evidence="2">
    <location>
        <begin position="175"/>
        <end position="195"/>
    </location>
</feature>
<feature type="transmembrane region" description="Helical" evidence="2">
    <location>
        <begin position="130"/>
        <end position="152"/>
    </location>
</feature>
<name>A0A2G8RPR4_9APHY</name>
<protein>
    <recommendedName>
        <fullName evidence="3">DUF6533 domain-containing protein</fullName>
    </recommendedName>
</protein>
<keyword evidence="5" id="KW-1185">Reference proteome</keyword>
<feature type="domain" description="DUF6533" evidence="3">
    <location>
        <begin position="19"/>
        <end position="68"/>
    </location>
</feature>
<feature type="transmembrane region" description="Helical" evidence="2">
    <location>
        <begin position="249"/>
        <end position="270"/>
    </location>
</feature>
<evidence type="ECO:0000256" key="2">
    <source>
        <dbReference type="SAM" id="Phobius"/>
    </source>
</evidence>
<dbReference type="Proteomes" id="UP000230002">
    <property type="component" value="Unassembled WGS sequence"/>
</dbReference>
<dbReference type="STRING" id="1077348.A0A2G8RPR4"/>
<feature type="compositionally biased region" description="Basic and acidic residues" evidence="1">
    <location>
        <begin position="344"/>
        <end position="359"/>
    </location>
</feature>
<dbReference type="Pfam" id="PF20151">
    <property type="entry name" value="DUF6533"/>
    <property type="match status" value="1"/>
</dbReference>
<feature type="transmembrane region" description="Helical" evidence="2">
    <location>
        <begin position="216"/>
        <end position="237"/>
    </location>
</feature>
<reference evidence="4 5" key="1">
    <citation type="journal article" date="2015" name="Sci. Rep.">
        <title>Chromosome-level genome map provides insights into diverse defense mechanisms in the medicinal fungus Ganoderma sinense.</title>
        <authorList>
            <person name="Zhu Y."/>
            <person name="Xu J."/>
            <person name="Sun C."/>
            <person name="Zhou S."/>
            <person name="Xu H."/>
            <person name="Nelson D.R."/>
            <person name="Qian J."/>
            <person name="Song J."/>
            <person name="Luo H."/>
            <person name="Xiang L."/>
            <person name="Li Y."/>
            <person name="Xu Z."/>
            <person name="Ji A."/>
            <person name="Wang L."/>
            <person name="Lu S."/>
            <person name="Hayward A."/>
            <person name="Sun W."/>
            <person name="Li X."/>
            <person name="Schwartz D.C."/>
            <person name="Wang Y."/>
            <person name="Chen S."/>
        </authorList>
    </citation>
    <scope>NUCLEOTIDE SEQUENCE [LARGE SCALE GENOMIC DNA]</scope>
    <source>
        <strain evidence="4 5">ZZ0214-1</strain>
    </source>
</reference>
<evidence type="ECO:0000259" key="3">
    <source>
        <dbReference type="Pfam" id="PF20151"/>
    </source>
</evidence>
<keyword evidence="2" id="KW-0472">Membrane</keyword>
<dbReference type="AlphaFoldDB" id="A0A2G8RPR4"/>
<evidence type="ECO:0000313" key="5">
    <source>
        <dbReference type="Proteomes" id="UP000230002"/>
    </source>
</evidence>
<feature type="region of interest" description="Disordered" evidence="1">
    <location>
        <begin position="341"/>
        <end position="363"/>
    </location>
</feature>
<organism evidence="4 5">
    <name type="scientific">Ganoderma sinense ZZ0214-1</name>
    <dbReference type="NCBI Taxonomy" id="1077348"/>
    <lineage>
        <taxon>Eukaryota</taxon>
        <taxon>Fungi</taxon>
        <taxon>Dikarya</taxon>
        <taxon>Basidiomycota</taxon>
        <taxon>Agaricomycotina</taxon>
        <taxon>Agaricomycetes</taxon>
        <taxon>Polyporales</taxon>
        <taxon>Polyporaceae</taxon>
        <taxon>Ganoderma</taxon>
    </lineage>
</organism>
<keyword evidence="2" id="KW-1133">Transmembrane helix</keyword>
<evidence type="ECO:0000256" key="1">
    <source>
        <dbReference type="SAM" id="MobiDB-lite"/>
    </source>
</evidence>
<dbReference type="OrthoDB" id="2802907at2759"/>
<dbReference type="EMBL" id="AYKW01000068">
    <property type="protein sequence ID" value="PIL23493.1"/>
    <property type="molecule type" value="Genomic_DNA"/>
</dbReference>
<comment type="caution">
    <text evidence="4">The sequence shown here is derived from an EMBL/GenBank/DDBJ whole genome shotgun (WGS) entry which is preliminary data.</text>
</comment>
<proteinExistence type="predicted"/>
<dbReference type="InterPro" id="IPR045340">
    <property type="entry name" value="DUF6533"/>
</dbReference>
<accession>A0A2G8RPR4</accession>
<sequence length="394" mass="42572">MDSKVALVDAVSTLMNSEYSVFAMFALVSYDWLINLDKEIQYFWDYRKGRKLTAAALLYGLSRYPAIIGEVLQLQTAFPMSDTTIACLPKYARSCRINSYLQAAANVLYAVVPAMFSSVRIYALSANNKAVAIFTFLLLFMPTFIITIINAMDKSAEQPSPFNCSDVETPVSLQVANRGICGIAGDMLVLFVTWHNTYTSYKAQRGVLRGPSLIQVMLYNGSFYFIVITAMNVLNMILTPIATPVGVSLGSIATIANNPVTAVLTCHFLFDLREAHRSAASPSSPSALPSLNFPGDSSEAGGHGALPAFIASMGSQLQSPGVRLVNADAIAGEEHGVYVLDGGENAREGGDPHSEREGSATDVSDTISVERRVCADFVTHDAWHSEDMMGKGDV</sequence>